<organism evidence="2 3">
    <name type="scientific">Mycena albidolilacea</name>
    <dbReference type="NCBI Taxonomy" id="1033008"/>
    <lineage>
        <taxon>Eukaryota</taxon>
        <taxon>Fungi</taxon>
        <taxon>Dikarya</taxon>
        <taxon>Basidiomycota</taxon>
        <taxon>Agaricomycotina</taxon>
        <taxon>Agaricomycetes</taxon>
        <taxon>Agaricomycetidae</taxon>
        <taxon>Agaricales</taxon>
        <taxon>Marasmiineae</taxon>
        <taxon>Mycenaceae</taxon>
        <taxon>Mycena</taxon>
    </lineage>
</organism>
<feature type="region of interest" description="Disordered" evidence="1">
    <location>
        <begin position="144"/>
        <end position="163"/>
    </location>
</feature>
<proteinExistence type="predicted"/>
<evidence type="ECO:0000313" key="3">
    <source>
        <dbReference type="Proteomes" id="UP001218218"/>
    </source>
</evidence>
<protein>
    <submittedName>
        <fullName evidence="2">Uncharacterized protein</fullName>
    </submittedName>
</protein>
<dbReference type="EMBL" id="JARIHO010000034">
    <property type="protein sequence ID" value="KAJ7333234.1"/>
    <property type="molecule type" value="Genomic_DNA"/>
</dbReference>
<evidence type="ECO:0000256" key="1">
    <source>
        <dbReference type="SAM" id="MobiDB-lite"/>
    </source>
</evidence>
<feature type="non-terminal residue" evidence="2">
    <location>
        <position position="1"/>
    </location>
</feature>
<sequence>GRISKIIAQERDGKPTAALILVETFIVSDLKDRRLNMPILLPAERGMALVKPKEIMFEFNAQHDCFTCGCAMESVPILQERIVTDRTEQKVKHSPESRFILNMHALHNAHSIREVLPRSLTSPVPYLQDRLASHTRFAEQLRITGPAKRAATRDKTQETRTQN</sequence>
<dbReference type="AlphaFoldDB" id="A0AAD7EJY4"/>
<keyword evidence="3" id="KW-1185">Reference proteome</keyword>
<dbReference type="Proteomes" id="UP001218218">
    <property type="component" value="Unassembled WGS sequence"/>
</dbReference>
<feature type="non-terminal residue" evidence="2">
    <location>
        <position position="163"/>
    </location>
</feature>
<comment type="caution">
    <text evidence="2">The sequence shown here is derived from an EMBL/GenBank/DDBJ whole genome shotgun (WGS) entry which is preliminary data.</text>
</comment>
<gene>
    <name evidence="2" type="ORF">DFH08DRAFT_666738</name>
</gene>
<reference evidence="2" key="1">
    <citation type="submission" date="2023-03" db="EMBL/GenBank/DDBJ databases">
        <title>Massive genome expansion in bonnet fungi (Mycena s.s.) driven by repeated elements and novel gene families across ecological guilds.</title>
        <authorList>
            <consortium name="Lawrence Berkeley National Laboratory"/>
            <person name="Harder C.B."/>
            <person name="Miyauchi S."/>
            <person name="Viragh M."/>
            <person name="Kuo A."/>
            <person name="Thoen E."/>
            <person name="Andreopoulos B."/>
            <person name="Lu D."/>
            <person name="Skrede I."/>
            <person name="Drula E."/>
            <person name="Henrissat B."/>
            <person name="Morin E."/>
            <person name="Kohler A."/>
            <person name="Barry K."/>
            <person name="LaButti K."/>
            <person name="Morin E."/>
            <person name="Salamov A."/>
            <person name="Lipzen A."/>
            <person name="Mereny Z."/>
            <person name="Hegedus B."/>
            <person name="Baldrian P."/>
            <person name="Stursova M."/>
            <person name="Weitz H."/>
            <person name="Taylor A."/>
            <person name="Grigoriev I.V."/>
            <person name="Nagy L.G."/>
            <person name="Martin F."/>
            <person name="Kauserud H."/>
        </authorList>
    </citation>
    <scope>NUCLEOTIDE SEQUENCE</scope>
    <source>
        <strain evidence="2">CBHHK002</strain>
    </source>
</reference>
<accession>A0AAD7EJY4</accession>
<evidence type="ECO:0000313" key="2">
    <source>
        <dbReference type="EMBL" id="KAJ7333234.1"/>
    </source>
</evidence>
<name>A0AAD7EJY4_9AGAR</name>
<feature type="compositionally biased region" description="Basic and acidic residues" evidence="1">
    <location>
        <begin position="151"/>
        <end position="163"/>
    </location>
</feature>